<organism evidence="1 2">
    <name type="scientific">Polarella glacialis</name>
    <name type="common">Dinoflagellate</name>
    <dbReference type="NCBI Taxonomy" id="89957"/>
    <lineage>
        <taxon>Eukaryota</taxon>
        <taxon>Sar</taxon>
        <taxon>Alveolata</taxon>
        <taxon>Dinophyceae</taxon>
        <taxon>Suessiales</taxon>
        <taxon>Suessiaceae</taxon>
        <taxon>Polarella</taxon>
    </lineage>
</organism>
<sequence length="498" mass="54028">MCRSCLPALAEDGVEWHRRALGADWWPLDTAELEAAEARWAELFPEEPLGPVELQRFYGRAISPGEVCVFLSHRAAWRAARGSPWSLILEDDAAPVTFLPPSCFQRALEAECEESFFRLCGGRWASVWGALREAVEGLRARGGRHAEWDMLLLGRNRFGQDQPVEGDHDFVEAGFSTCLHAYAVSAAGAERLLQLTAESAEQLGSCNSGSLIPIDDLLPAVWARQHPRTDVQEHARALAARCLGEDRPLQVLAFREELAWQLESLPAADGQEVGKLFRSLMSSDVDSGPTGWECKGPQGGAADTAGLTSGGASLLERLVDLEAQGLGGCGGLAFRCVVLAGRAACSALCCTGKRLARSLAEEAGWRAFVLGLLQEEQGTSEADQEDPLLLAYLGSWRQTAFSITAASKKASGSIAAAAERFQRTDKMLPGSEEAELLEAYTALEDLQKWATQLQETDQNRASATAPLLLLSRPATEMPTGEFRRVFEARVPAIQSFQD</sequence>
<comment type="caution">
    <text evidence="1">The sequence shown here is derived from an EMBL/GenBank/DDBJ whole genome shotgun (WGS) entry which is preliminary data.</text>
</comment>
<dbReference type="AlphaFoldDB" id="A0A813LN84"/>
<name>A0A813LN84_POLGL</name>
<reference evidence="1" key="1">
    <citation type="submission" date="2021-02" db="EMBL/GenBank/DDBJ databases">
        <authorList>
            <person name="Dougan E. K."/>
            <person name="Rhodes N."/>
            <person name="Thang M."/>
            <person name="Chan C."/>
        </authorList>
    </citation>
    <scope>NUCLEOTIDE SEQUENCE</scope>
</reference>
<evidence type="ECO:0000313" key="2">
    <source>
        <dbReference type="Proteomes" id="UP000626109"/>
    </source>
</evidence>
<proteinExistence type="predicted"/>
<accession>A0A813LN84</accession>
<evidence type="ECO:0000313" key="1">
    <source>
        <dbReference type="EMBL" id="CAE8733775.1"/>
    </source>
</evidence>
<gene>
    <name evidence="1" type="ORF">PGLA2088_LOCUS46984</name>
</gene>
<protein>
    <submittedName>
        <fullName evidence="1">Uncharacterized protein</fullName>
    </submittedName>
</protein>
<dbReference type="EMBL" id="CAJNNW010036379">
    <property type="protein sequence ID" value="CAE8733775.1"/>
    <property type="molecule type" value="Genomic_DNA"/>
</dbReference>
<dbReference type="Proteomes" id="UP000626109">
    <property type="component" value="Unassembled WGS sequence"/>
</dbReference>